<dbReference type="Proteomes" id="UP000053236">
    <property type="component" value="Unassembled WGS sequence"/>
</dbReference>
<reference evidence="3" key="1">
    <citation type="submission" date="2013-11" db="EMBL/GenBank/DDBJ databases">
        <title>The Genome Sequence of Phytophthora parasitica CHvinca01.</title>
        <authorList>
            <consortium name="The Broad Institute Genomics Platform"/>
            <person name="Russ C."/>
            <person name="Tyler B."/>
            <person name="Panabieres F."/>
            <person name="Shan W."/>
            <person name="Tripathy S."/>
            <person name="Grunwald N."/>
            <person name="Machado M."/>
            <person name="Johnson C.S."/>
            <person name="Arredondo F."/>
            <person name="Hong C."/>
            <person name="Coffey M."/>
            <person name="Young S.K."/>
            <person name="Zeng Q."/>
            <person name="Gargeya S."/>
            <person name="Fitzgerald M."/>
            <person name="Abouelleil A."/>
            <person name="Alvarado L."/>
            <person name="Chapman S.B."/>
            <person name="Gainer-Dewar J."/>
            <person name="Goldberg J."/>
            <person name="Griggs A."/>
            <person name="Gujja S."/>
            <person name="Hansen M."/>
            <person name="Howarth C."/>
            <person name="Imamovic A."/>
            <person name="Ireland A."/>
            <person name="Larimer J."/>
            <person name="McCowan C."/>
            <person name="Murphy C."/>
            <person name="Pearson M."/>
            <person name="Poon T.W."/>
            <person name="Priest M."/>
            <person name="Roberts A."/>
            <person name="Saif S."/>
            <person name="Shea T."/>
            <person name="Sykes S."/>
            <person name="Wortman J."/>
            <person name="Nusbaum C."/>
            <person name="Birren B."/>
        </authorList>
    </citation>
    <scope>NUCLEOTIDE SEQUENCE [LARGE SCALE GENOMIC DNA]</scope>
    <source>
        <strain evidence="3">CHvinca01</strain>
    </source>
</reference>
<evidence type="ECO:0000313" key="4">
    <source>
        <dbReference type="Proteomes" id="UP000053864"/>
    </source>
</evidence>
<evidence type="ECO:0000313" key="1">
    <source>
        <dbReference type="EMBL" id="ETK89477.1"/>
    </source>
</evidence>
<evidence type="ECO:0000313" key="2">
    <source>
        <dbReference type="EMBL" id="ETL42884.1"/>
    </source>
</evidence>
<proteinExistence type="predicted"/>
<protein>
    <submittedName>
        <fullName evidence="1">Uncharacterized protein</fullName>
    </submittedName>
</protein>
<dbReference type="Proteomes" id="UP000053864">
    <property type="component" value="Unassembled WGS sequence"/>
</dbReference>
<accession>W2H2P1</accession>
<dbReference type="EMBL" id="KI678947">
    <property type="protein sequence ID" value="ETL96053.1"/>
    <property type="molecule type" value="Genomic_DNA"/>
</dbReference>
<dbReference type="VEuPathDB" id="FungiDB:PPTG_20963"/>
<dbReference type="EMBL" id="KI672234">
    <property type="protein sequence ID" value="ETL42884.1"/>
    <property type="molecule type" value="Genomic_DNA"/>
</dbReference>
<reference evidence="2 4" key="3">
    <citation type="submission" date="2013-11" db="EMBL/GenBank/DDBJ databases">
        <title>The Genome Sequence of Phytophthora parasitica CJ05E6.</title>
        <authorList>
            <consortium name="The Broad Institute Genomics Platform"/>
            <person name="Russ C."/>
            <person name="Tyler B."/>
            <person name="Panabieres F."/>
            <person name="Shan W."/>
            <person name="Tripathy S."/>
            <person name="Grunwald N."/>
            <person name="Machado M."/>
            <person name="Johnson C.S."/>
            <person name="Arredondo F."/>
            <person name="Hong C."/>
            <person name="Coffey M."/>
            <person name="Young S.K."/>
            <person name="Zeng Q."/>
            <person name="Gargeya S."/>
            <person name="Fitzgerald M."/>
            <person name="Abouelleil A."/>
            <person name="Alvarado L."/>
            <person name="Chapman S.B."/>
            <person name="Gainer-Dewar J."/>
            <person name="Goldberg J."/>
            <person name="Griggs A."/>
            <person name="Gujja S."/>
            <person name="Hansen M."/>
            <person name="Howarth C."/>
            <person name="Imamovic A."/>
            <person name="Ireland A."/>
            <person name="Larimer J."/>
            <person name="McCowan C."/>
            <person name="Murphy C."/>
            <person name="Pearson M."/>
            <person name="Poon T.W."/>
            <person name="Priest M."/>
            <person name="Roberts A."/>
            <person name="Saif S."/>
            <person name="Shea T."/>
            <person name="Sykes S."/>
            <person name="Wortman J."/>
            <person name="Nusbaum C."/>
            <person name="Birren B."/>
        </authorList>
    </citation>
    <scope>NUCLEOTIDE SEQUENCE [LARGE SCALE GENOMIC DNA]</scope>
    <source>
        <strain evidence="2 4">CJ05E6</strain>
    </source>
</reference>
<dbReference type="AlphaFoldDB" id="W2H2P1"/>
<gene>
    <name evidence="1" type="ORF">L915_06480</name>
    <name evidence="2" type="ORF">L916_06425</name>
    <name evidence="3" type="ORF">L917_06290</name>
</gene>
<organism evidence="1">
    <name type="scientific">Phytophthora nicotianae</name>
    <name type="common">Potato buckeye rot agent</name>
    <name type="synonym">Phytophthora parasitica</name>
    <dbReference type="NCBI Taxonomy" id="4792"/>
    <lineage>
        <taxon>Eukaryota</taxon>
        <taxon>Sar</taxon>
        <taxon>Stramenopiles</taxon>
        <taxon>Oomycota</taxon>
        <taxon>Peronosporomycetes</taxon>
        <taxon>Peronosporales</taxon>
        <taxon>Peronosporaceae</taxon>
        <taxon>Phytophthora</taxon>
    </lineage>
</organism>
<name>W2H2P1_PHYNI</name>
<evidence type="ECO:0000313" key="3">
    <source>
        <dbReference type="EMBL" id="ETL96053.1"/>
    </source>
</evidence>
<dbReference type="EMBL" id="KI685667">
    <property type="protein sequence ID" value="ETK89477.1"/>
    <property type="molecule type" value="Genomic_DNA"/>
</dbReference>
<dbReference type="Proteomes" id="UP000054423">
    <property type="component" value="Unassembled WGS sequence"/>
</dbReference>
<reference evidence="1" key="2">
    <citation type="submission" date="2013-11" db="EMBL/GenBank/DDBJ databases">
        <title>The Genome Sequence of Phytophthora parasitica CJ02B3.</title>
        <authorList>
            <consortium name="The Broad Institute Genomics Platform"/>
            <person name="Russ C."/>
            <person name="Tyler B."/>
            <person name="Panabieres F."/>
            <person name="Shan W."/>
            <person name="Tripathy S."/>
            <person name="Grunwald N."/>
            <person name="Machado M."/>
            <person name="Johnson C.S."/>
            <person name="Arredondo F."/>
            <person name="Hong C."/>
            <person name="Coffey M."/>
            <person name="Young S.K."/>
            <person name="Zeng Q."/>
            <person name="Gargeya S."/>
            <person name="Fitzgerald M."/>
            <person name="Abouelleil A."/>
            <person name="Alvarado L."/>
            <person name="Chapman S.B."/>
            <person name="Gainer-Dewar J."/>
            <person name="Goldberg J."/>
            <person name="Griggs A."/>
            <person name="Gujja S."/>
            <person name="Hansen M."/>
            <person name="Howarth C."/>
            <person name="Imamovic A."/>
            <person name="Ireland A."/>
            <person name="Larimer J."/>
            <person name="McCowan C."/>
            <person name="Murphy C."/>
            <person name="Pearson M."/>
            <person name="Poon T.W."/>
            <person name="Priest M."/>
            <person name="Roberts A."/>
            <person name="Saif S."/>
            <person name="Shea T."/>
            <person name="Sykes S."/>
            <person name="Wortman J."/>
            <person name="Nusbaum C."/>
            <person name="Birren B."/>
        </authorList>
    </citation>
    <scope>NUCLEOTIDE SEQUENCE [LARGE SCALE GENOMIC DNA]</scope>
    <source>
        <strain evidence="1">CJ02B3</strain>
    </source>
</reference>
<sequence length="117" mass="13180">MVRLEALKSAHHVMFEFAVVRRTAAGAMLLFITNNILVSSQESRITRSLLFVRMQCPFGKVLTLLQCSSPPAKRLSFFSSAPRQLFKCRTSAVFPSEDEGRLTDGQPSHRFGVDYEL</sequence>